<dbReference type="OrthoDB" id="9791067at2"/>
<dbReference type="EMBL" id="VFQF01000003">
    <property type="protein sequence ID" value="TQN45010.1"/>
    <property type="molecule type" value="Genomic_DNA"/>
</dbReference>
<dbReference type="Proteomes" id="UP000320085">
    <property type="component" value="Unassembled WGS sequence"/>
</dbReference>
<dbReference type="RefSeq" id="WP_141824296.1">
    <property type="nucleotide sequence ID" value="NZ_BAAAQC010000009.1"/>
</dbReference>
<dbReference type="InterPro" id="IPR005180">
    <property type="entry name" value="DUF302"/>
</dbReference>
<reference evidence="2 3" key="1">
    <citation type="submission" date="2019-06" db="EMBL/GenBank/DDBJ databases">
        <title>Sequencing the genomes of 1000 actinobacteria strains.</title>
        <authorList>
            <person name="Klenk H.-P."/>
        </authorList>
    </citation>
    <scope>NUCLEOTIDE SEQUENCE [LARGE SCALE GENOMIC DNA]</scope>
    <source>
        <strain evidence="2 3">DSM 21776</strain>
    </source>
</reference>
<evidence type="ECO:0000313" key="3">
    <source>
        <dbReference type="Proteomes" id="UP000320085"/>
    </source>
</evidence>
<name>A0A543PLR6_9MICO</name>
<organism evidence="2 3">
    <name type="scientific">Humibacillus xanthopallidus</name>
    <dbReference type="NCBI Taxonomy" id="412689"/>
    <lineage>
        <taxon>Bacteria</taxon>
        <taxon>Bacillati</taxon>
        <taxon>Actinomycetota</taxon>
        <taxon>Actinomycetes</taxon>
        <taxon>Micrococcales</taxon>
        <taxon>Intrasporangiaceae</taxon>
        <taxon>Humibacillus</taxon>
    </lineage>
</organism>
<dbReference type="InterPro" id="IPR016796">
    <property type="entry name" value="UCP021774"/>
</dbReference>
<proteinExistence type="predicted"/>
<accession>A0A543PLR6</accession>
<dbReference type="AlphaFoldDB" id="A0A543PLR6"/>
<sequence length="136" mass="13973">MKYALSTTVAAGFDETLAATRAQLAEVGFGVLTEIDLAATLKAKLDVDIPAQVVLGACRPPLAHAALEAEPSIGLLLPCNVVVRAADEGHTVVEAMDPGAMVRITANDALTEVAADARSRLSRALESLAPAVLAQS</sequence>
<dbReference type="Gene3D" id="3.30.310.70">
    <property type="entry name" value="TT1751-like domain"/>
    <property type="match status" value="1"/>
</dbReference>
<dbReference type="CDD" id="cd14797">
    <property type="entry name" value="DUF302"/>
    <property type="match status" value="1"/>
</dbReference>
<gene>
    <name evidence="2" type="ORF">FHX52_4235</name>
</gene>
<dbReference type="PANTHER" id="PTHR38342:SF1">
    <property type="entry name" value="SLR5037 PROTEIN"/>
    <property type="match status" value="1"/>
</dbReference>
<feature type="domain" description="DUF302" evidence="1">
    <location>
        <begin position="35"/>
        <end position="98"/>
    </location>
</feature>
<evidence type="ECO:0000313" key="2">
    <source>
        <dbReference type="EMBL" id="TQN45010.1"/>
    </source>
</evidence>
<dbReference type="Pfam" id="PF03625">
    <property type="entry name" value="DUF302"/>
    <property type="match status" value="1"/>
</dbReference>
<protein>
    <submittedName>
        <fullName evidence="2">Uncharacterized protein (DUF302 family)</fullName>
    </submittedName>
</protein>
<dbReference type="SUPFAM" id="SSF103247">
    <property type="entry name" value="TT1751-like"/>
    <property type="match status" value="1"/>
</dbReference>
<dbReference type="PANTHER" id="PTHR38342">
    <property type="entry name" value="SLR5037 PROTEIN"/>
    <property type="match status" value="1"/>
</dbReference>
<dbReference type="InterPro" id="IPR035923">
    <property type="entry name" value="TT1751-like_sf"/>
</dbReference>
<comment type="caution">
    <text evidence="2">The sequence shown here is derived from an EMBL/GenBank/DDBJ whole genome shotgun (WGS) entry which is preliminary data.</text>
</comment>
<dbReference type="PIRSF" id="PIRSF021774">
    <property type="entry name" value="UCP021774"/>
    <property type="match status" value="1"/>
</dbReference>
<evidence type="ECO:0000259" key="1">
    <source>
        <dbReference type="Pfam" id="PF03625"/>
    </source>
</evidence>